<evidence type="ECO:0000256" key="8">
    <source>
        <dbReference type="ARBA" id="ARBA00032077"/>
    </source>
</evidence>
<dbReference type="InterPro" id="IPR050217">
    <property type="entry name" value="Peroxiredoxin"/>
</dbReference>
<dbReference type="Gene3D" id="3.40.30.10">
    <property type="entry name" value="Glutaredoxin"/>
    <property type="match status" value="1"/>
</dbReference>
<dbReference type="GO" id="GO:0102039">
    <property type="term" value="F:NADH-dependent peroxiredoxin activity"/>
    <property type="evidence" value="ECO:0007669"/>
    <property type="project" value="UniProtKB-EC"/>
</dbReference>
<feature type="active site" description="Cysteine sulfenic acid (-SOH) intermediate; for peroxidase activity" evidence="10">
    <location>
        <position position="45"/>
    </location>
</feature>
<dbReference type="GO" id="GO:0045454">
    <property type="term" value="P:cell redox homeostasis"/>
    <property type="evidence" value="ECO:0007669"/>
    <property type="project" value="TreeGrafter"/>
</dbReference>
<evidence type="ECO:0000256" key="2">
    <source>
        <dbReference type="ARBA" id="ARBA00013021"/>
    </source>
</evidence>
<dbReference type="GO" id="GO:0033554">
    <property type="term" value="P:cellular response to stress"/>
    <property type="evidence" value="ECO:0007669"/>
    <property type="project" value="TreeGrafter"/>
</dbReference>
<reference evidence="12 13" key="1">
    <citation type="journal article" date="2012" name="Mol. Biol. Evol.">
        <title>Genome reduction and co-evolution between the primary and secondary bacterial symbionts of psyllids.</title>
        <authorList>
            <person name="Sloan D.B."/>
            <person name="Moran N.A."/>
        </authorList>
    </citation>
    <scope>NUCLEOTIDE SEQUENCE [LARGE SCALE GENOMIC DNA]</scope>
    <source>
        <strain evidence="12 13">CE</strain>
    </source>
</reference>
<evidence type="ECO:0000256" key="7">
    <source>
        <dbReference type="ARBA" id="ARBA00023284"/>
    </source>
</evidence>
<dbReference type="InterPro" id="IPR024706">
    <property type="entry name" value="Peroxiredoxin_AhpC-typ"/>
</dbReference>
<proteinExistence type="predicted"/>
<dbReference type="Pfam" id="PF00578">
    <property type="entry name" value="AhpC-TSA"/>
    <property type="match status" value="1"/>
</dbReference>
<keyword evidence="5" id="KW-0049">Antioxidant</keyword>
<sequence>MLNTKIKPFNAISYFNKKFYNINLNDLKNKWNIFFFFPFSFTFVCPTELKDISNYNLKFKEKNCNIFAISTDSHYTHKKWIDEELTFVNFPLISDFNKLISKNFNIYNKKDGNCERSTFILDKNLNIKYIEILDTNIGRSILNIYQKLLMMQFTYKNINKLCPFSWNNDNKYIEINL</sequence>
<dbReference type="EC" id="1.11.1.26" evidence="2"/>
<accession>J7GW17</accession>
<dbReference type="InterPro" id="IPR036249">
    <property type="entry name" value="Thioredoxin-like_sf"/>
</dbReference>
<dbReference type="GO" id="GO:0008379">
    <property type="term" value="F:thioredoxin peroxidase activity"/>
    <property type="evidence" value="ECO:0007669"/>
    <property type="project" value="TreeGrafter"/>
</dbReference>
<keyword evidence="7" id="KW-0676">Redox-active center</keyword>
<dbReference type="PIRSF" id="PIRSF000239">
    <property type="entry name" value="AHPC"/>
    <property type="match status" value="1"/>
</dbReference>
<keyword evidence="6" id="KW-0560">Oxidoreductase</keyword>
<evidence type="ECO:0000313" key="13">
    <source>
        <dbReference type="Proteomes" id="UP000003932"/>
    </source>
</evidence>
<dbReference type="PANTHER" id="PTHR10681">
    <property type="entry name" value="THIOREDOXIN PEROXIDASE"/>
    <property type="match status" value="1"/>
</dbReference>
<feature type="domain" description="Thioredoxin" evidence="11">
    <location>
        <begin position="1"/>
        <end position="153"/>
    </location>
</feature>
<dbReference type="Proteomes" id="UP000003932">
    <property type="component" value="Chromosome"/>
</dbReference>
<evidence type="ECO:0000256" key="10">
    <source>
        <dbReference type="PIRSR" id="PIRSR000239-1"/>
    </source>
</evidence>
<evidence type="ECO:0000259" key="11">
    <source>
        <dbReference type="PROSITE" id="PS51352"/>
    </source>
</evidence>
<protein>
    <recommendedName>
        <fullName evidence="3">Alkyl hydroperoxide reductase C</fullName>
        <ecNumber evidence="2">1.11.1.26</ecNumber>
    </recommendedName>
    <alternativeName>
        <fullName evidence="8">Peroxiredoxin</fullName>
    </alternativeName>
</protein>
<evidence type="ECO:0000256" key="9">
    <source>
        <dbReference type="ARBA" id="ARBA00047572"/>
    </source>
</evidence>
<evidence type="ECO:0000256" key="3">
    <source>
        <dbReference type="ARBA" id="ARBA00017462"/>
    </source>
</evidence>
<evidence type="ECO:0000313" key="12">
    <source>
        <dbReference type="EMBL" id="AFP83596.1"/>
    </source>
</evidence>
<dbReference type="GO" id="GO:0006979">
    <property type="term" value="P:response to oxidative stress"/>
    <property type="evidence" value="ECO:0007669"/>
    <property type="project" value="TreeGrafter"/>
</dbReference>
<dbReference type="PATRIC" id="fig|1202536.3.peg.121"/>
<dbReference type="AlphaFoldDB" id="J7GW17"/>
<organism evidence="12 13">
    <name type="scientific">Candidatus Carsonella ruddii CE isolate Thao2000</name>
    <dbReference type="NCBI Taxonomy" id="1202536"/>
    <lineage>
        <taxon>Bacteria</taxon>
        <taxon>Pseudomonadati</taxon>
        <taxon>Pseudomonadota</taxon>
        <taxon>Gammaproteobacteria</taxon>
        <taxon>Oceanospirillales</taxon>
        <taxon>Halomonadaceae</taxon>
        <taxon>Zymobacter group</taxon>
        <taxon>Candidatus Carsonella</taxon>
    </lineage>
</organism>
<gene>
    <name evidence="12" type="primary">ahpC</name>
    <name evidence="12" type="ORF">A33U_0145</name>
</gene>
<comment type="subunit">
    <text evidence="1">Homodimer; disulfide-linked, upon oxidation. 5 homodimers assemble to form a ring-like decamer.</text>
</comment>
<dbReference type="GO" id="GO:0042744">
    <property type="term" value="P:hydrogen peroxide catabolic process"/>
    <property type="evidence" value="ECO:0007669"/>
    <property type="project" value="TreeGrafter"/>
</dbReference>
<dbReference type="RefSeq" id="WP_014886897.1">
    <property type="nucleotide sequence ID" value="NC_018414.1"/>
</dbReference>
<dbReference type="EMBL" id="CP003541">
    <property type="protein sequence ID" value="AFP83596.1"/>
    <property type="molecule type" value="Genomic_DNA"/>
</dbReference>
<dbReference type="InterPro" id="IPR013766">
    <property type="entry name" value="Thioredoxin_domain"/>
</dbReference>
<comment type="catalytic activity">
    <reaction evidence="9">
        <text>a hydroperoxide + NADH + H(+) = an alcohol + NAD(+) + H2O</text>
        <dbReference type="Rhea" id="RHEA:62628"/>
        <dbReference type="ChEBI" id="CHEBI:15377"/>
        <dbReference type="ChEBI" id="CHEBI:15378"/>
        <dbReference type="ChEBI" id="CHEBI:30879"/>
        <dbReference type="ChEBI" id="CHEBI:35924"/>
        <dbReference type="ChEBI" id="CHEBI:57540"/>
        <dbReference type="ChEBI" id="CHEBI:57945"/>
        <dbReference type="EC" id="1.11.1.26"/>
    </reaction>
</comment>
<evidence type="ECO:0000256" key="5">
    <source>
        <dbReference type="ARBA" id="ARBA00022862"/>
    </source>
</evidence>
<evidence type="ECO:0000256" key="1">
    <source>
        <dbReference type="ARBA" id="ARBA00011654"/>
    </source>
</evidence>
<dbReference type="PANTHER" id="PTHR10681:SF121">
    <property type="entry name" value="ALKYL HYDROPEROXIDE REDUCTASE C"/>
    <property type="match status" value="1"/>
</dbReference>
<dbReference type="GO" id="GO:0005829">
    <property type="term" value="C:cytosol"/>
    <property type="evidence" value="ECO:0007669"/>
    <property type="project" value="TreeGrafter"/>
</dbReference>
<keyword evidence="4" id="KW-0575">Peroxidase</keyword>
<evidence type="ECO:0000256" key="4">
    <source>
        <dbReference type="ARBA" id="ARBA00022559"/>
    </source>
</evidence>
<dbReference type="PROSITE" id="PS51352">
    <property type="entry name" value="THIOREDOXIN_2"/>
    <property type="match status" value="1"/>
</dbReference>
<dbReference type="InterPro" id="IPR000866">
    <property type="entry name" value="AhpC/TSA"/>
</dbReference>
<dbReference type="KEGG" id="cru:A33U_0145"/>
<dbReference type="SUPFAM" id="SSF52833">
    <property type="entry name" value="Thioredoxin-like"/>
    <property type="match status" value="1"/>
</dbReference>
<dbReference type="HOGENOM" id="CLU_042529_21_3_6"/>
<dbReference type="OrthoDB" id="9812811at2"/>
<dbReference type="STRING" id="1202536.A33U_0145"/>
<evidence type="ECO:0000256" key="6">
    <source>
        <dbReference type="ARBA" id="ARBA00023002"/>
    </source>
</evidence>
<name>J7GW17_CARRU</name>